<proteinExistence type="predicted"/>
<dbReference type="EMBL" id="JBHUFD010000018">
    <property type="protein sequence ID" value="MFD1874694.1"/>
    <property type="molecule type" value="Genomic_DNA"/>
</dbReference>
<keyword evidence="2" id="KW-0489">Methyltransferase</keyword>
<evidence type="ECO:0000259" key="1">
    <source>
        <dbReference type="Pfam" id="PF08242"/>
    </source>
</evidence>
<reference evidence="3" key="1">
    <citation type="journal article" date="2019" name="Int. J. Syst. Evol. Microbiol.">
        <title>The Global Catalogue of Microorganisms (GCM) 10K type strain sequencing project: providing services to taxonomists for standard genome sequencing and annotation.</title>
        <authorList>
            <consortium name="The Broad Institute Genomics Platform"/>
            <consortium name="The Broad Institute Genome Sequencing Center for Infectious Disease"/>
            <person name="Wu L."/>
            <person name="Ma J."/>
        </authorList>
    </citation>
    <scope>NUCLEOTIDE SEQUENCE [LARGE SCALE GENOMIC DNA]</scope>
    <source>
        <strain evidence="3">CGMCC 1.15795</strain>
    </source>
</reference>
<dbReference type="InterPro" id="IPR029063">
    <property type="entry name" value="SAM-dependent_MTases_sf"/>
</dbReference>
<dbReference type="InterPro" id="IPR030373">
    <property type="entry name" value="PABS_CS"/>
</dbReference>
<dbReference type="CDD" id="cd02440">
    <property type="entry name" value="AdoMet_MTases"/>
    <property type="match status" value="1"/>
</dbReference>
<protein>
    <submittedName>
        <fullName evidence="2">Class I SAM-dependent methyltransferase</fullName>
    </submittedName>
</protein>
<dbReference type="GO" id="GO:0032259">
    <property type="term" value="P:methylation"/>
    <property type="evidence" value="ECO:0007669"/>
    <property type="project" value="UniProtKB-KW"/>
</dbReference>
<gene>
    <name evidence="2" type="ORF">ACFSDX_19810</name>
</gene>
<dbReference type="Pfam" id="PF08242">
    <property type="entry name" value="Methyltransf_12"/>
    <property type="match status" value="1"/>
</dbReference>
<dbReference type="Proteomes" id="UP001597197">
    <property type="component" value="Unassembled WGS sequence"/>
</dbReference>
<organism evidence="2 3">
    <name type="scientific">Hymenobacter bucti</name>
    <dbReference type="NCBI Taxonomy" id="1844114"/>
    <lineage>
        <taxon>Bacteria</taxon>
        <taxon>Pseudomonadati</taxon>
        <taxon>Bacteroidota</taxon>
        <taxon>Cytophagia</taxon>
        <taxon>Cytophagales</taxon>
        <taxon>Hymenobacteraceae</taxon>
        <taxon>Hymenobacter</taxon>
    </lineage>
</organism>
<evidence type="ECO:0000313" key="3">
    <source>
        <dbReference type="Proteomes" id="UP001597197"/>
    </source>
</evidence>
<dbReference type="PROSITE" id="PS01330">
    <property type="entry name" value="PABS_1"/>
    <property type="match status" value="1"/>
</dbReference>
<dbReference type="InterPro" id="IPR013217">
    <property type="entry name" value="Methyltransf_12"/>
</dbReference>
<comment type="caution">
    <text evidence="2">The sequence shown here is derived from an EMBL/GenBank/DDBJ whole genome shotgun (WGS) entry which is preliminary data.</text>
</comment>
<dbReference type="Gene3D" id="3.40.50.150">
    <property type="entry name" value="Vaccinia Virus protein VP39"/>
    <property type="match status" value="1"/>
</dbReference>
<name>A0ABW4QYJ6_9BACT</name>
<sequence length="222" mass="24388">MASSDASRPRPGADFSRVARVYDALASVVFGRAQRRAQQAALQAGLPLVGAAPRVLVLGGGSGWVLTELLRHCPAARVLYLETAGTMLALAQARLRRLAPGAAAQVEFRLGSEQALGPAEQFDVIVTFFVLDCFTLTEFPAALARLQAARRPRALWLVADFRPPRTWWQRALLRTMYLFFGITVGLRARQLPPWPAALAALGLQNRYQASYYGHFILCQVLQ</sequence>
<feature type="domain" description="Methyltransferase type 12" evidence="1">
    <location>
        <begin position="56"/>
        <end position="153"/>
    </location>
</feature>
<evidence type="ECO:0000313" key="2">
    <source>
        <dbReference type="EMBL" id="MFD1874694.1"/>
    </source>
</evidence>
<accession>A0ABW4QYJ6</accession>
<dbReference type="SUPFAM" id="SSF53335">
    <property type="entry name" value="S-adenosyl-L-methionine-dependent methyltransferases"/>
    <property type="match status" value="1"/>
</dbReference>
<keyword evidence="3" id="KW-1185">Reference proteome</keyword>
<dbReference type="RefSeq" id="WP_382319460.1">
    <property type="nucleotide sequence ID" value="NZ_JBHUIA010000002.1"/>
</dbReference>
<keyword evidence="2" id="KW-0808">Transferase</keyword>
<dbReference type="GO" id="GO:0008168">
    <property type="term" value="F:methyltransferase activity"/>
    <property type="evidence" value="ECO:0007669"/>
    <property type="project" value="UniProtKB-KW"/>
</dbReference>